<evidence type="ECO:0000313" key="1">
    <source>
        <dbReference type="EMBL" id="GBM84653.1"/>
    </source>
</evidence>
<sequence>MGLRDVKLDIHERSIPHLLVHFSPHRPHFQTFHLGGLFMDTPCKPHNRPLQFPRATVPPTPSAFKTGHPAPLSRETFTPPLPFCGFRFCERASLPFSRVVFQFYDRMH</sequence>
<organism evidence="1 2">
    <name type="scientific">Araneus ventricosus</name>
    <name type="common">Orbweaver spider</name>
    <name type="synonym">Epeira ventricosa</name>
    <dbReference type="NCBI Taxonomy" id="182803"/>
    <lineage>
        <taxon>Eukaryota</taxon>
        <taxon>Metazoa</taxon>
        <taxon>Ecdysozoa</taxon>
        <taxon>Arthropoda</taxon>
        <taxon>Chelicerata</taxon>
        <taxon>Arachnida</taxon>
        <taxon>Araneae</taxon>
        <taxon>Araneomorphae</taxon>
        <taxon>Entelegynae</taxon>
        <taxon>Araneoidea</taxon>
        <taxon>Araneidae</taxon>
        <taxon>Araneus</taxon>
    </lineage>
</organism>
<reference evidence="1 2" key="1">
    <citation type="journal article" date="2019" name="Sci. Rep.">
        <title>Orb-weaving spider Araneus ventricosus genome elucidates the spidroin gene catalogue.</title>
        <authorList>
            <person name="Kono N."/>
            <person name="Nakamura H."/>
            <person name="Ohtoshi R."/>
            <person name="Moran D.A.P."/>
            <person name="Shinohara A."/>
            <person name="Yoshida Y."/>
            <person name="Fujiwara M."/>
            <person name="Mori M."/>
            <person name="Tomita M."/>
            <person name="Arakawa K."/>
        </authorList>
    </citation>
    <scope>NUCLEOTIDE SEQUENCE [LARGE SCALE GENOMIC DNA]</scope>
</reference>
<name>A0A4Y2J388_ARAVE</name>
<comment type="caution">
    <text evidence="1">The sequence shown here is derived from an EMBL/GenBank/DDBJ whole genome shotgun (WGS) entry which is preliminary data.</text>
</comment>
<keyword evidence="2" id="KW-1185">Reference proteome</keyword>
<dbReference type="AlphaFoldDB" id="A0A4Y2J388"/>
<proteinExistence type="predicted"/>
<accession>A0A4Y2J388</accession>
<evidence type="ECO:0000313" key="2">
    <source>
        <dbReference type="Proteomes" id="UP000499080"/>
    </source>
</evidence>
<protein>
    <submittedName>
        <fullName evidence="1">Uncharacterized protein</fullName>
    </submittedName>
</protein>
<dbReference type="Proteomes" id="UP000499080">
    <property type="component" value="Unassembled WGS sequence"/>
</dbReference>
<dbReference type="EMBL" id="BGPR01003175">
    <property type="protein sequence ID" value="GBM84653.1"/>
    <property type="molecule type" value="Genomic_DNA"/>
</dbReference>
<gene>
    <name evidence="1" type="ORF">AVEN_136683_1</name>
</gene>